<evidence type="ECO:0000313" key="1">
    <source>
        <dbReference type="EMBL" id="SMF49498.1"/>
    </source>
</evidence>
<dbReference type="AlphaFoldDB" id="A0A1X7FBQ8"/>
<dbReference type="STRING" id="28094.SAMN06295900_108162"/>
<keyword evidence="2" id="KW-1185">Reference proteome</keyword>
<proteinExistence type="predicted"/>
<protein>
    <submittedName>
        <fullName evidence="1">Phasin protein</fullName>
    </submittedName>
</protein>
<organism evidence="1 2">
    <name type="scientific">Trinickia caryophylli</name>
    <name type="common">Paraburkholderia caryophylli</name>
    <dbReference type="NCBI Taxonomy" id="28094"/>
    <lineage>
        <taxon>Bacteria</taxon>
        <taxon>Pseudomonadati</taxon>
        <taxon>Pseudomonadota</taxon>
        <taxon>Betaproteobacteria</taxon>
        <taxon>Burkholderiales</taxon>
        <taxon>Burkholderiaceae</taxon>
        <taxon>Trinickia</taxon>
    </lineage>
</organism>
<gene>
    <name evidence="1" type="ORF">SAMN06295900_108162</name>
</gene>
<dbReference type="EMBL" id="FXAH01000008">
    <property type="protein sequence ID" value="SMF49498.1"/>
    <property type="molecule type" value="Genomic_DNA"/>
</dbReference>
<sequence>MNFSWKQIAAQQKANLGVAFGVADVVFDSAERLGNLNMEAMNSLIKDAQDNVIRSALPRLPFDVLLPPSFPPLFFIEKTQSYGRKVYDIAAGAQAEIADVVRSRCDTYRDWFSDEGSKGSAPPAESAVVVWKAAIEAGNAFSETIQKAGLQALQAAATNLDAMTVATAKAARRATEGASSNGRR</sequence>
<reference evidence="2" key="1">
    <citation type="submission" date="2017-04" db="EMBL/GenBank/DDBJ databases">
        <authorList>
            <person name="Varghese N."/>
            <person name="Submissions S."/>
        </authorList>
    </citation>
    <scope>NUCLEOTIDE SEQUENCE [LARGE SCALE GENOMIC DNA]</scope>
    <source>
        <strain evidence="2">Ballard 720</strain>
    </source>
</reference>
<name>A0A1X7FBQ8_TRICW</name>
<accession>A0A1X7FBQ8</accession>
<evidence type="ECO:0000313" key="2">
    <source>
        <dbReference type="Proteomes" id="UP000192911"/>
    </source>
</evidence>
<dbReference type="Proteomes" id="UP000192911">
    <property type="component" value="Unassembled WGS sequence"/>
</dbReference>